<feature type="transmembrane region" description="Helical" evidence="8">
    <location>
        <begin position="72"/>
        <end position="92"/>
    </location>
</feature>
<evidence type="ECO:0000256" key="6">
    <source>
        <dbReference type="ARBA" id="ARBA00022777"/>
    </source>
</evidence>
<evidence type="ECO:0000256" key="5">
    <source>
        <dbReference type="ARBA" id="ARBA00022741"/>
    </source>
</evidence>
<feature type="transmembrane region" description="Helical" evidence="8">
    <location>
        <begin position="18"/>
        <end position="36"/>
    </location>
</feature>
<dbReference type="GO" id="GO:0004673">
    <property type="term" value="F:protein histidine kinase activity"/>
    <property type="evidence" value="ECO:0007669"/>
    <property type="project" value="UniProtKB-EC"/>
</dbReference>
<dbReference type="PANTHER" id="PTHR41523">
    <property type="entry name" value="TWO-COMPONENT SYSTEM SENSOR PROTEIN"/>
    <property type="match status" value="1"/>
</dbReference>
<dbReference type="InterPro" id="IPR005467">
    <property type="entry name" value="His_kinase_dom"/>
</dbReference>
<dbReference type="Gene3D" id="3.30.450.20">
    <property type="entry name" value="PAS domain"/>
    <property type="match status" value="1"/>
</dbReference>
<feature type="transmembrane region" description="Helical" evidence="8">
    <location>
        <begin position="48"/>
        <end position="65"/>
    </location>
</feature>
<reference evidence="10" key="1">
    <citation type="submission" date="2022-06" db="EMBL/GenBank/DDBJ databases">
        <title>Gracilimonas sp. CAU 1638 isolated from sea sediment.</title>
        <authorList>
            <person name="Kim W."/>
        </authorList>
    </citation>
    <scope>NUCLEOTIDE SEQUENCE</scope>
    <source>
        <strain evidence="10">CAU 1638</strain>
    </source>
</reference>
<comment type="caution">
    <text evidence="10">The sequence shown here is derived from an EMBL/GenBank/DDBJ whole genome shotgun (WGS) entry which is preliminary data.</text>
</comment>
<dbReference type="Gene3D" id="3.30.565.10">
    <property type="entry name" value="Histidine kinase-like ATPase, C-terminal domain"/>
    <property type="match status" value="1"/>
</dbReference>
<evidence type="ECO:0000256" key="7">
    <source>
        <dbReference type="ARBA" id="ARBA00022840"/>
    </source>
</evidence>
<evidence type="ECO:0000256" key="1">
    <source>
        <dbReference type="ARBA" id="ARBA00000085"/>
    </source>
</evidence>
<sequence length="411" mass="46847">MTVTKEQRITIESVKTKLIDSFVLYGAIIAFIAFLIPQIPFNPGNLNLFNYIDLTVIISVFILYYNRAKVSLFFKGGFILVAVYLFFVADLYQHGLNSTIRTVFVLIPFLGILVFEVRWAALFFFISILTYFIIAYGYLAGYLSPGLLGPELNTPTKWIIHGIILSLVSMIIAMFVHIFNKSLIKIIKQQDQSYKVLEQQDLELKQNIEEKNVLLQEIHHRVKNNLAVVSGLLDLQSGLATDEFSRSALKLSTNRILSISKVHELIYQSEDVSRIHLKKYIKELADIIIESFNKAGREIDLRLDINIQYLNVNHGVPVGIILNELITNSLKHGFNEAQESCQIQISAFEEDEHYKLFYQDNGSGFVDHKPEKLTGLGITLVDSLLTQIEAESQLKTDGLYQLSFRFPKELS</sequence>
<gene>
    <name evidence="10" type="ORF">NM125_07640</name>
</gene>
<dbReference type="SUPFAM" id="SSF55874">
    <property type="entry name" value="ATPase domain of HSP90 chaperone/DNA topoisomerase II/histidine kinase"/>
    <property type="match status" value="1"/>
</dbReference>
<keyword evidence="8" id="KW-0472">Membrane</keyword>
<dbReference type="EMBL" id="JANDBC010000001">
    <property type="protein sequence ID" value="MCP9291452.1"/>
    <property type="molecule type" value="Genomic_DNA"/>
</dbReference>
<protein>
    <recommendedName>
        <fullName evidence="2">histidine kinase</fullName>
        <ecNumber evidence="2">2.7.13.3</ecNumber>
    </recommendedName>
</protein>
<dbReference type="PROSITE" id="PS50109">
    <property type="entry name" value="HIS_KIN"/>
    <property type="match status" value="1"/>
</dbReference>
<evidence type="ECO:0000256" key="2">
    <source>
        <dbReference type="ARBA" id="ARBA00012438"/>
    </source>
</evidence>
<keyword evidence="4" id="KW-0808">Transferase</keyword>
<evidence type="ECO:0000259" key="9">
    <source>
        <dbReference type="PROSITE" id="PS50109"/>
    </source>
</evidence>
<dbReference type="InterPro" id="IPR011495">
    <property type="entry name" value="Sig_transdc_His_kin_sub2_dim/P"/>
</dbReference>
<proteinExistence type="predicted"/>
<feature type="domain" description="Histidine kinase" evidence="9">
    <location>
        <begin position="217"/>
        <end position="410"/>
    </location>
</feature>
<comment type="catalytic activity">
    <reaction evidence="1">
        <text>ATP + protein L-histidine = ADP + protein N-phospho-L-histidine.</text>
        <dbReference type="EC" id="2.7.13.3"/>
    </reaction>
</comment>
<keyword evidence="8" id="KW-1133">Transmembrane helix</keyword>
<dbReference type="InterPro" id="IPR036890">
    <property type="entry name" value="HATPase_C_sf"/>
</dbReference>
<keyword evidence="7" id="KW-0067">ATP-binding</keyword>
<accession>A0A9X2L378</accession>
<keyword evidence="8" id="KW-0812">Transmembrane</keyword>
<dbReference type="AlphaFoldDB" id="A0A9X2L378"/>
<keyword evidence="5" id="KW-0547">Nucleotide-binding</keyword>
<dbReference type="GO" id="GO:0005524">
    <property type="term" value="F:ATP binding"/>
    <property type="evidence" value="ECO:0007669"/>
    <property type="project" value="UniProtKB-KW"/>
</dbReference>
<evidence type="ECO:0000313" key="11">
    <source>
        <dbReference type="Proteomes" id="UP001139125"/>
    </source>
</evidence>
<keyword evidence="11" id="KW-1185">Reference proteome</keyword>
<feature type="transmembrane region" description="Helical" evidence="8">
    <location>
        <begin position="122"/>
        <end position="139"/>
    </location>
</feature>
<name>A0A9X2L378_9BACT</name>
<dbReference type="Proteomes" id="UP001139125">
    <property type="component" value="Unassembled WGS sequence"/>
</dbReference>
<evidence type="ECO:0000256" key="4">
    <source>
        <dbReference type="ARBA" id="ARBA00022679"/>
    </source>
</evidence>
<evidence type="ECO:0000256" key="3">
    <source>
        <dbReference type="ARBA" id="ARBA00022553"/>
    </source>
</evidence>
<evidence type="ECO:0000313" key="10">
    <source>
        <dbReference type="EMBL" id="MCP9291452.1"/>
    </source>
</evidence>
<dbReference type="EC" id="2.7.13.3" evidence="2"/>
<feature type="transmembrane region" description="Helical" evidence="8">
    <location>
        <begin position="159"/>
        <end position="179"/>
    </location>
</feature>
<dbReference type="PANTHER" id="PTHR41523:SF8">
    <property type="entry name" value="ETHYLENE RESPONSE SENSOR PROTEIN"/>
    <property type="match status" value="1"/>
</dbReference>
<keyword evidence="3" id="KW-0597">Phosphoprotein</keyword>
<keyword evidence="6 10" id="KW-0418">Kinase</keyword>
<organism evidence="10 11">
    <name type="scientific">Gracilimonas sediminicola</name>
    <dbReference type="NCBI Taxonomy" id="2952158"/>
    <lineage>
        <taxon>Bacteria</taxon>
        <taxon>Pseudomonadati</taxon>
        <taxon>Balneolota</taxon>
        <taxon>Balneolia</taxon>
        <taxon>Balneolales</taxon>
        <taxon>Balneolaceae</taxon>
        <taxon>Gracilimonas</taxon>
    </lineage>
</organism>
<dbReference type="Pfam" id="PF07568">
    <property type="entry name" value="HisKA_2"/>
    <property type="match status" value="1"/>
</dbReference>
<evidence type="ECO:0000256" key="8">
    <source>
        <dbReference type="SAM" id="Phobius"/>
    </source>
</evidence>
<dbReference type="RefSeq" id="WP_255134318.1">
    <property type="nucleotide sequence ID" value="NZ_JANDBC010000001.1"/>
</dbReference>
<feature type="transmembrane region" description="Helical" evidence="8">
    <location>
        <begin position="98"/>
        <end position="115"/>
    </location>
</feature>